<organism evidence="2">
    <name type="scientific">Harpegnathos saltator</name>
    <name type="common">Jerdon's jumping ant</name>
    <dbReference type="NCBI Taxonomy" id="610380"/>
    <lineage>
        <taxon>Eukaryota</taxon>
        <taxon>Metazoa</taxon>
        <taxon>Ecdysozoa</taxon>
        <taxon>Arthropoda</taxon>
        <taxon>Hexapoda</taxon>
        <taxon>Insecta</taxon>
        <taxon>Pterygota</taxon>
        <taxon>Neoptera</taxon>
        <taxon>Endopterygota</taxon>
        <taxon>Hymenoptera</taxon>
        <taxon>Apocrita</taxon>
        <taxon>Aculeata</taxon>
        <taxon>Formicoidea</taxon>
        <taxon>Formicidae</taxon>
        <taxon>Ponerinae</taxon>
        <taxon>Ponerini</taxon>
        <taxon>Harpegnathos</taxon>
    </lineage>
</organism>
<sequence>MAESVVSVISLLSGCERQDLLRFGRHPGARLRTAESAVFLSPVCCQTVGSRICYVSAVILMPDCAQQILLYFCRTRLRTSGSVTFLPSFWYQLAYVRICYVSAVILAPDCARQDLLHFCRQSAARLRMSGSALFLASVCRQIMFADSAIRMRAQLINSWHQSAVNF</sequence>
<reference evidence="1 2" key="1">
    <citation type="journal article" date="2010" name="Science">
        <title>Genomic comparison of the ants Camponotus floridanus and Harpegnathos saltator.</title>
        <authorList>
            <person name="Bonasio R."/>
            <person name="Zhang G."/>
            <person name="Ye C."/>
            <person name="Mutti N.S."/>
            <person name="Fang X."/>
            <person name="Qin N."/>
            <person name="Donahue G."/>
            <person name="Yang P."/>
            <person name="Li Q."/>
            <person name="Li C."/>
            <person name="Zhang P."/>
            <person name="Huang Z."/>
            <person name="Berger S.L."/>
            <person name="Reinberg D."/>
            <person name="Wang J."/>
            <person name="Liebig J."/>
        </authorList>
    </citation>
    <scope>NUCLEOTIDE SEQUENCE [LARGE SCALE GENOMIC DNA]</scope>
    <source>
        <strain evidence="1 2">R22 G/1</strain>
    </source>
</reference>
<accession>E2BNT6</accession>
<dbReference type="InParanoid" id="E2BNT6"/>
<evidence type="ECO:0000313" key="2">
    <source>
        <dbReference type="Proteomes" id="UP000008237"/>
    </source>
</evidence>
<gene>
    <name evidence="1" type="ORF">EAI_06747</name>
</gene>
<name>E2BNT6_HARSA</name>
<proteinExistence type="predicted"/>
<evidence type="ECO:0000313" key="1">
    <source>
        <dbReference type="EMBL" id="EFN82645.1"/>
    </source>
</evidence>
<dbReference type="AlphaFoldDB" id="E2BNT6"/>
<dbReference type="EMBL" id="GL449503">
    <property type="protein sequence ID" value="EFN82645.1"/>
    <property type="molecule type" value="Genomic_DNA"/>
</dbReference>
<dbReference type="Proteomes" id="UP000008237">
    <property type="component" value="Unassembled WGS sequence"/>
</dbReference>
<keyword evidence="2" id="KW-1185">Reference proteome</keyword>
<protein>
    <submittedName>
        <fullName evidence="1">Uncharacterized protein</fullName>
    </submittedName>
</protein>